<dbReference type="Proteomes" id="UP000261480">
    <property type="component" value="Unplaced"/>
</dbReference>
<evidence type="ECO:0000313" key="15">
    <source>
        <dbReference type="Ensembl" id="ENSPMEP00000033328.1"/>
    </source>
</evidence>
<dbReference type="InterPro" id="IPR033144">
    <property type="entry name" value="Cathepsin_D"/>
</dbReference>
<dbReference type="FunFam" id="2.40.70.10:FF:000004">
    <property type="entry name" value="Pepsin A"/>
    <property type="match status" value="1"/>
</dbReference>
<protein>
    <recommendedName>
        <fullName evidence="14">Peptidase A1 domain-containing protein</fullName>
    </recommendedName>
</protein>
<accession>A0A3B3Z1N6</accession>
<evidence type="ECO:0000256" key="4">
    <source>
        <dbReference type="ARBA" id="ARBA00022750"/>
    </source>
</evidence>
<dbReference type="Pfam" id="PF00026">
    <property type="entry name" value="Asp"/>
    <property type="match status" value="1"/>
</dbReference>
<dbReference type="Gene3D" id="2.60.40.1960">
    <property type="match status" value="1"/>
</dbReference>
<dbReference type="GO" id="GO:0005764">
    <property type="term" value="C:lysosome"/>
    <property type="evidence" value="ECO:0007669"/>
    <property type="project" value="InterPro"/>
</dbReference>
<evidence type="ECO:0000256" key="11">
    <source>
        <dbReference type="PIRSR" id="PIRSR633144-2"/>
    </source>
</evidence>
<dbReference type="GO" id="GO:0004190">
    <property type="term" value="F:aspartic-type endopeptidase activity"/>
    <property type="evidence" value="ECO:0007669"/>
    <property type="project" value="UniProtKB-KW"/>
</dbReference>
<keyword evidence="6" id="KW-0865">Zymogen</keyword>
<dbReference type="PANTHER" id="PTHR47966:SF83">
    <property type="entry name" value="NAPSIN-A"/>
    <property type="match status" value="1"/>
</dbReference>
<organism evidence="15 16">
    <name type="scientific">Poecilia mexicana</name>
    <dbReference type="NCBI Taxonomy" id="48701"/>
    <lineage>
        <taxon>Eukaryota</taxon>
        <taxon>Metazoa</taxon>
        <taxon>Chordata</taxon>
        <taxon>Craniata</taxon>
        <taxon>Vertebrata</taxon>
        <taxon>Euteleostomi</taxon>
        <taxon>Actinopterygii</taxon>
        <taxon>Neopterygii</taxon>
        <taxon>Teleostei</taxon>
        <taxon>Neoteleostei</taxon>
        <taxon>Acanthomorphata</taxon>
        <taxon>Ovalentaria</taxon>
        <taxon>Atherinomorphae</taxon>
        <taxon>Cyprinodontiformes</taxon>
        <taxon>Poeciliidae</taxon>
        <taxon>Poeciliinae</taxon>
        <taxon>Poecilia</taxon>
    </lineage>
</organism>
<evidence type="ECO:0000256" key="3">
    <source>
        <dbReference type="ARBA" id="ARBA00022729"/>
    </source>
</evidence>
<evidence type="ECO:0000256" key="12">
    <source>
        <dbReference type="PIRSR" id="PIRSR633144-3"/>
    </source>
</evidence>
<evidence type="ECO:0000256" key="9">
    <source>
        <dbReference type="PIRSR" id="PIRSR601461-1"/>
    </source>
</evidence>
<dbReference type="PROSITE" id="PS51767">
    <property type="entry name" value="PEPTIDASE_A1"/>
    <property type="match status" value="1"/>
</dbReference>
<dbReference type="GO" id="GO:0006508">
    <property type="term" value="P:proteolysis"/>
    <property type="evidence" value="ECO:0007669"/>
    <property type="project" value="UniProtKB-KW"/>
</dbReference>
<dbReference type="Gene3D" id="2.40.70.10">
    <property type="entry name" value="Acid Proteases"/>
    <property type="match status" value="2"/>
</dbReference>
<keyword evidence="8" id="KW-0325">Glycoprotein</keyword>
<feature type="active site" evidence="9">
    <location>
        <position position="247"/>
    </location>
</feature>
<dbReference type="InterPro" id="IPR033121">
    <property type="entry name" value="PEPTIDASE_A1"/>
</dbReference>
<dbReference type="InterPro" id="IPR001461">
    <property type="entry name" value="Aspartic_peptidase_A1"/>
</dbReference>
<feature type="active site" evidence="9">
    <location>
        <position position="60"/>
    </location>
</feature>
<dbReference type="GO" id="GO:0005615">
    <property type="term" value="C:extracellular space"/>
    <property type="evidence" value="ECO:0007669"/>
    <property type="project" value="TreeGrafter"/>
</dbReference>
<name>A0A3B3Z1N6_9TELE</name>
<keyword evidence="16" id="KW-1185">Reference proteome</keyword>
<reference evidence="15" key="1">
    <citation type="submission" date="2025-08" db="UniProtKB">
        <authorList>
            <consortium name="Ensembl"/>
        </authorList>
    </citation>
    <scope>IDENTIFICATION</scope>
</reference>
<keyword evidence="7 10" id="KW-1015">Disulfide bond</keyword>
<evidence type="ECO:0000313" key="16">
    <source>
        <dbReference type="Proteomes" id="UP000261480"/>
    </source>
</evidence>
<dbReference type="InterPro" id="IPR021109">
    <property type="entry name" value="Peptidase_aspartic_dom_sf"/>
</dbReference>
<keyword evidence="2 13" id="KW-0645">Protease</keyword>
<dbReference type="PROSITE" id="PS00141">
    <property type="entry name" value="ASP_PROTEASE"/>
    <property type="match status" value="2"/>
</dbReference>
<dbReference type="Ensembl" id="ENSPMET00000028023.1">
    <property type="protein sequence ID" value="ENSPMEP00000033328.1"/>
    <property type="gene ID" value="ENSPMEG00000021770.1"/>
</dbReference>
<comment type="similarity">
    <text evidence="1 13">Belongs to the peptidase A1 family.</text>
</comment>
<dbReference type="CDD" id="cd05490">
    <property type="entry name" value="Cathepsin_D2"/>
    <property type="match status" value="1"/>
</dbReference>
<evidence type="ECO:0000256" key="7">
    <source>
        <dbReference type="ARBA" id="ARBA00023157"/>
    </source>
</evidence>
<evidence type="ECO:0000256" key="13">
    <source>
        <dbReference type="RuleBase" id="RU000454"/>
    </source>
</evidence>
<dbReference type="InterPro" id="IPR001969">
    <property type="entry name" value="Aspartic_peptidase_AS"/>
</dbReference>
<dbReference type="PANTHER" id="PTHR47966">
    <property type="entry name" value="BETA-SITE APP-CLEAVING ENZYME, ISOFORM A-RELATED"/>
    <property type="match status" value="1"/>
</dbReference>
<evidence type="ECO:0000256" key="1">
    <source>
        <dbReference type="ARBA" id="ARBA00007447"/>
    </source>
</evidence>
<reference evidence="15" key="2">
    <citation type="submission" date="2025-09" db="UniProtKB">
        <authorList>
            <consortium name="Ensembl"/>
        </authorList>
    </citation>
    <scope>IDENTIFICATION</scope>
</reference>
<sequence>MSDNGRTVEELRALAKSVGSPDSSPSPKLPVERLTNFMDAQYYGVISIGTPPQNFSVLFDTGSSNLWVPSIHCAFFDLACWVHRRYNSQKSSTYVKNGTEFAIRYGRGSLSGFISEDTVSVAGLSVPSQQFGEAVKQPGITFAVARFDGVLGMAYPSISVAKVTPVFDTAMAAKLLPQNIFSVYISRDPKAAVGGELMLGGTDPQYYTGALHYVNVTRKAYWQIDMNRVDVGNQLTLCKDGCQAIVDTGTSLIVGPAAEVRALNKAIGALPLLMGEYMIDCKKIPTLPVVSFNIGGKMFNLTGEDYVMKESQMGVSICLSGFMGMDIPPPAGPLWILGDVFIGKYYTVFDRNEDRVGFAPAK</sequence>
<feature type="glycosylation site" description="N-linked (GlcNAc...) asparagine" evidence="12">
    <location>
        <position position="97"/>
    </location>
</feature>
<feature type="glycosylation site" description="N-linked (GlcNAc...) asparagine" evidence="12">
    <location>
        <position position="215"/>
    </location>
</feature>
<dbReference type="PRINTS" id="PR00792">
    <property type="entry name" value="PEPSIN"/>
</dbReference>
<feature type="disulfide bond" evidence="11">
    <location>
        <begin position="281"/>
        <end position="318"/>
    </location>
</feature>
<keyword evidence="4 13" id="KW-0064">Aspartyl protease</keyword>
<proteinExistence type="inferred from homology"/>
<evidence type="ECO:0000256" key="5">
    <source>
        <dbReference type="ARBA" id="ARBA00022801"/>
    </source>
</evidence>
<evidence type="ECO:0000256" key="2">
    <source>
        <dbReference type="ARBA" id="ARBA00022670"/>
    </source>
</evidence>
<dbReference type="SUPFAM" id="SSF50630">
    <property type="entry name" value="Acid proteases"/>
    <property type="match status" value="1"/>
</dbReference>
<dbReference type="FunFam" id="2.40.70.10:FF:000066">
    <property type="entry name" value="Napsin A aspartic peptidase"/>
    <property type="match status" value="1"/>
</dbReference>
<feature type="disulfide bond" evidence="10">
    <location>
        <begin position="73"/>
        <end position="80"/>
    </location>
</feature>
<keyword evidence="3" id="KW-0732">Signal</keyword>
<keyword evidence="5 13" id="KW-0378">Hydrolase</keyword>
<feature type="disulfide bond" evidence="10">
    <location>
        <begin position="238"/>
        <end position="242"/>
    </location>
</feature>
<feature type="domain" description="Peptidase A1" evidence="14">
    <location>
        <begin position="42"/>
        <end position="359"/>
    </location>
</feature>
<evidence type="ECO:0000259" key="14">
    <source>
        <dbReference type="PROSITE" id="PS51767"/>
    </source>
</evidence>
<evidence type="ECO:0000256" key="8">
    <source>
        <dbReference type="ARBA" id="ARBA00023180"/>
    </source>
</evidence>
<dbReference type="FunFam" id="2.60.40.1960:FF:000001">
    <property type="entry name" value="Cathepsin D"/>
    <property type="match status" value="1"/>
</dbReference>
<evidence type="ECO:0000256" key="6">
    <source>
        <dbReference type="ARBA" id="ARBA00023145"/>
    </source>
</evidence>
<dbReference type="STRING" id="48701.ENSPMEP00000033328"/>
<evidence type="ECO:0000256" key="10">
    <source>
        <dbReference type="PIRSR" id="PIRSR601461-2"/>
    </source>
</evidence>
<dbReference type="AlphaFoldDB" id="A0A3B3Z1N6"/>